<dbReference type="Proteomes" id="UP000197424">
    <property type="component" value="Chromosome"/>
</dbReference>
<dbReference type="GeneID" id="75108484"/>
<evidence type="ECO:0000256" key="5">
    <source>
        <dbReference type="ARBA" id="ARBA00023125"/>
    </source>
</evidence>
<evidence type="ECO:0000313" key="13">
    <source>
        <dbReference type="Proteomes" id="UP001200247"/>
    </source>
</evidence>
<reference evidence="11 13" key="4">
    <citation type="submission" date="2021-10" db="EMBL/GenBank/DDBJ databases">
        <title>Whole-genome sequencing analysis of Laribacter hongkongensis: virulence gene profiles, carbohydrate-active enzyme prediction, and antimicrobial resistance characterization.</title>
        <authorList>
            <person name="Yuan P."/>
            <person name="Zhan Y."/>
            <person name="Chen D."/>
        </authorList>
    </citation>
    <scope>NUCLEOTIDE SEQUENCE [LARGE SCALE GENOMIC DNA]</scope>
    <source>
        <strain evidence="11 13">W67</strain>
    </source>
</reference>
<evidence type="ECO:0000256" key="7">
    <source>
        <dbReference type="ARBA" id="ARBA00023163"/>
    </source>
</evidence>
<gene>
    <name evidence="11" type="ORF">LH440_02395</name>
    <name evidence="10" type="ORF">LHGZ1_2291</name>
</gene>
<dbReference type="EMBL" id="JAJAXM010000003">
    <property type="protein sequence ID" value="MCG9024770.1"/>
    <property type="molecule type" value="Genomic_DNA"/>
</dbReference>
<dbReference type="Proteomes" id="UP001200247">
    <property type="component" value="Unassembled WGS sequence"/>
</dbReference>
<evidence type="ECO:0000313" key="12">
    <source>
        <dbReference type="Proteomes" id="UP000197424"/>
    </source>
</evidence>
<keyword evidence="5" id="KW-0238">DNA-binding</keyword>
<evidence type="ECO:0000259" key="9">
    <source>
        <dbReference type="PROSITE" id="PS51857"/>
    </source>
</evidence>
<evidence type="ECO:0000313" key="11">
    <source>
        <dbReference type="EMBL" id="MCG9024770.1"/>
    </source>
</evidence>
<dbReference type="EMBL" id="CP022115">
    <property type="protein sequence ID" value="ASJ25122.1"/>
    <property type="molecule type" value="Genomic_DNA"/>
</dbReference>
<dbReference type="InterPro" id="IPR002059">
    <property type="entry name" value="CSP_DNA-bd"/>
</dbReference>
<dbReference type="OrthoDB" id="9800919at2"/>
<dbReference type="PANTHER" id="PTHR46565:SF20">
    <property type="entry name" value="COLD SHOCK DOMAIN-CONTAINING PROTEIN 4"/>
    <property type="match status" value="1"/>
</dbReference>
<keyword evidence="6" id="KW-0010">Activator</keyword>
<dbReference type="PANTHER" id="PTHR46565">
    <property type="entry name" value="COLD SHOCK DOMAIN PROTEIN 2"/>
    <property type="match status" value="1"/>
</dbReference>
<keyword evidence="7" id="KW-0804">Transcription</keyword>
<keyword evidence="3" id="KW-0963">Cytoplasm</keyword>
<sequence length="69" mass="7485">MTTQTGTVKWFNETKGFGFISPDAGGDDLFAHFTEIQTKGFRTLAEGERVTFETKMGPKGVAAANIQKA</sequence>
<reference evidence="10" key="1">
    <citation type="journal article" date="2017" name="J. Antimicrob. Chemother.">
        <title>Emergence and genomic analysis of MDR Laribacter hongkongensis strain HLGZ1 from Guangzhou, China.</title>
        <authorList>
            <person name="Wu H.K."/>
            <person name="Chen J.H."/>
            <person name="Yang L."/>
            <person name="Li A.R."/>
            <person name="Su D.H."/>
            <person name="Lin Y.P."/>
            <person name="Chen D.Q."/>
        </authorList>
    </citation>
    <scope>NUCLEOTIDE SEQUENCE</scope>
    <source>
        <strain evidence="10">HLGZ1</strain>
    </source>
</reference>
<dbReference type="CDD" id="cd04458">
    <property type="entry name" value="CSP_CDS"/>
    <property type="match status" value="1"/>
</dbReference>
<reference evidence="10" key="3">
    <citation type="submission" date="2017-06" db="EMBL/GenBank/DDBJ databases">
        <authorList>
            <person name="Kim H.J."/>
            <person name="Triplett B.A."/>
        </authorList>
    </citation>
    <scope>NUCLEOTIDE SEQUENCE</scope>
    <source>
        <strain evidence="10">HLGZ1</strain>
    </source>
</reference>
<feature type="domain" description="CSD" evidence="9">
    <location>
        <begin position="3"/>
        <end position="68"/>
    </location>
</feature>
<evidence type="ECO:0000256" key="3">
    <source>
        <dbReference type="ARBA" id="ARBA00022490"/>
    </source>
</evidence>
<organism evidence="10 12">
    <name type="scientific">Laribacter hongkongensis</name>
    <dbReference type="NCBI Taxonomy" id="168471"/>
    <lineage>
        <taxon>Bacteria</taxon>
        <taxon>Pseudomonadati</taxon>
        <taxon>Pseudomonadota</taxon>
        <taxon>Betaproteobacteria</taxon>
        <taxon>Neisseriales</taxon>
        <taxon>Aquaspirillaceae</taxon>
        <taxon>Laribacter</taxon>
    </lineage>
</organism>
<dbReference type="GO" id="GO:0005829">
    <property type="term" value="C:cytosol"/>
    <property type="evidence" value="ECO:0007669"/>
    <property type="project" value="UniProtKB-ARBA"/>
</dbReference>
<accession>A0A248LKE4</accession>
<dbReference type="PROSITE" id="PS51857">
    <property type="entry name" value="CSD_2"/>
    <property type="match status" value="1"/>
</dbReference>
<proteinExistence type="predicted"/>
<name>A0A248LKE4_9NEIS</name>
<dbReference type="InterPro" id="IPR011129">
    <property type="entry name" value="CSD"/>
</dbReference>
<dbReference type="SMART" id="SM00357">
    <property type="entry name" value="CSP"/>
    <property type="match status" value="1"/>
</dbReference>
<dbReference type="FunFam" id="2.40.50.140:FF:000006">
    <property type="entry name" value="Cold shock protein CspC"/>
    <property type="match status" value="1"/>
</dbReference>
<dbReference type="PROSITE" id="PS00352">
    <property type="entry name" value="CSD_1"/>
    <property type="match status" value="1"/>
</dbReference>
<evidence type="ECO:0000256" key="8">
    <source>
        <dbReference type="RuleBase" id="RU000408"/>
    </source>
</evidence>
<dbReference type="PRINTS" id="PR00050">
    <property type="entry name" value="COLDSHOCK"/>
</dbReference>
<reference evidence="12" key="2">
    <citation type="submission" date="2017-06" db="EMBL/GenBank/DDBJ databases">
        <title>Whole genome sequence of Laribacter hongkongensis LHGZ1.</title>
        <authorList>
            <person name="Chen D."/>
            <person name="Wu H."/>
            <person name="Chen J."/>
        </authorList>
    </citation>
    <scope>NUCLEOTIDE SEQUENCE [LARGE SCALE GENOMIC DNA]</scope>
    <source>
        <strain evidence="12">LHGZ1</strain>
    </source>
</reference>
<dbReference type="RefSeq" id="WP_012697693.1">
    <property type="nucleotide sequence ID" value="NZ_CP022115.1"/>
</dbReference>
<dbReference type="Pfam" id="PF00313">
    <property type="entry name" value="CSD"/>
    <property type="match status" value="1"/>
</dbReference>
<dbReference type="GO" id="GO:0003677">
    <property type="term" value="F:DNA binding"/>
    <property type="evidence" value="ECO:0007669"/>
    <property type="project" value="UniProtKB-KW"/>
</dbReference>
<dbReference type="InterPro" id="IPR012340">
    <property type="entry name" value="NA-bd_OB-fold"/>
</dbReference>
<evidence type="ECO:0000256" key="4">
    <source>
        <dbReference type="ARBA" id="ARBA00023015"/>
    </source>
</evidence>
<dbReference type="AlphaFoldDB" id="A0A248LKE4"/>
<dbReference type="PIRSF" id="PIRSF002599">
    <property type="entry name" value="Cold_shock_A"/>
    <property type="match status" value="1"/>
</dbReference>
<dbReference type="InterPro" id="IPR019844">
    <property type="entry name" value="CSD_CS"/>
</dbReference>
<comment type="subcellular location">
    <subcellularLocation>
        <location evidence="1 8">Cytoplasm</location>
    </subcellularLocation>
</comment>
<evidence type="ECO:0000256" key="1">
    <source>
        <dbReference type="ARBA" id="ARBA00004496"/>
    </source>
</evidence>
<evidence type="ECO:0000313" key="10">
    <source>
        <dbReference type="EMBL" id="ASJ25122.1"/>
    </source>
</evidence>
<dbReference type="OMA" id="DGQKVQF"/>
<dbReference type="Gene3D" id="2.40.50.140">
    <property type="entry name" value="Nucleic acid-binding proteins"/>
    <property type="match status" value="1"/>
</dbReference>
<evidence type="ECO:0000256" key="2">
    <source>
        <dbReference type="ARBA" id="ARBA00022332"/>
    </source>
</evidence>
<dbReference type="InterPro" id="IPR012156">
    <property type="entry name" value="Cold_shock_CspA"/>
</dbReference>
<dbReference type="SUPFAM" id="SSF50249">
    <property type="entry name" value="Nucleic acid-binding proteins"/>
    <property type="match status" value="1"/>
</dbReference>
<protein>
    <recommendedName>
        <fullName evidence="2">Cold shock-like protein CspA</fullName>
    </recommendedName>
</protein>
<keyword evidence="4" id="KW-0805">Transcription regulation</keyword>
<evidence type="ECO:0000256" key="6">
    <source>
        <dbReference type="ARBA" id="ARBA00023159"/>
    </source>
</evidence>